<dbReference type="GO" id="GO:0004535">
    <property type="term" value="F:poly(A)-specific ribonuclease activity"/>
    <property type="evidence" value="ECO:0007669"/>
    <property type="project" value="UniProtKB-EC"/>
</dbReference>
<reference evidence="16 17" key="1">
    <citation type="submission" date="2017-10" db="EMBL/GenBank/DDBJ databases">
        <title>Development of genomic resources for the powdery mildew, Erysiphe pulchra.</title>
        <authorList>
            <person name="Wadl P.A."/>
            <person name="Mack B.M."/>
            <person name="Moore G."/>
            <person name="Beltz S.B."/>
        </authorList>
    </citation>
    <scope>NUCLEOTIDE SEQUENCE [LARGE SCALE GENOMIC DNA]</scope>
    <source>
        <strain evidence="16">Cflorida</strain>
    </source>
</reference>
<keyword evidence="10" id="KW-0269">Exonuclease</keyword>
<evidence type="ECO:0000256" key="15">
    <source>
        <dbReference type="SAM" id="MobiDB-lite"/>
    </source>
</evidence>
<comment type="catalytic activity">
    <reaction evidence="1">
        <text>Exonucleolytic cleavage of poly(A) to 5'-AMP.</text>
        <dbReference type="EC" id="3.1.13.4"/>
    </reaction>
</comment>
<dbReference type="Pfam" id="PF04857">
    <property type="entry name" value="CAF1"/>
    <property type="match status" value="2"/>
</dbReference>
<feature type="region of interest" description="Disordered" evidence="15">
    <location>
        <begin position="1"/>
        <end position="41"/>
    </location>
</feature>
<keyword evidence="11" id="KW-0694">RNA-binding</keyword>
<dbReference type="Proteomes" id="UP000237438">
    <property type="component" value="Unassembled WGS sequence"/>
</dbReference>
<dbReference type="GO" id="GO:0046872">
    <property type="term" value="F:metal ion binding"/>
    <property type="evidence" value="ECO:0007669"/>
    <property type="project" value="UniProtKB-KW"/>
</dbReference>
<dbReference type="GO" id="GO:0005634">
    <property type="term" value="C:nucleus"/>
    <property type="evidence" value="ECO:0007669"/>
    <property type="project" value="UniProtKB-SubCell"/>
</dbReference>
<dbReference type="InterPro" id="IPR012337">
    <property type="entry name" value="RNaseH-like_sf"/>
</dbReference>
<evidence type="ECO:0000256" key="14">
    <source>
        <dbReference type="ARBA" id="ARBA00023242"/>
    </source>
</evidence>
<dbReference type="PANTHER" id="PTHR10797">
    <property type="entry name" value="CCR4-NOT TRANSCRIPTION COMPLEX SUBUNIT"/>
    <property type="match status" value="1"/>
</dbReference>
<feature type="compositionally biased region" description="Polar residues" evidence="15">
    <location>
        <begin position="15"/>
        <end position="29"/>
    </location>
</feature>
<organism evidence="16 17">
    <name type="scientific">Erysiphe pulchra</name>
    <dbReference type="NCBI Taxonomy" id="225359"/>
    <lineage>
        <taxon>Eukaryota</taxon>
        <taxon>Fungi</taxon>
        <taxon>Dikarya</taxon>
        <taxon>Ascomycota</taxon>
        <taxon>Pezizomycotina</taxon>
        <taxon>Leotiomycetes</taxon>
        <taxon>Erysiphales</taxon>
        <taxon>Erysiphaceae</taxon>
        <taxon>Erysiphe</taxon>
    </lineage>
</organism>
<keyword evidence="12" id="KW-0805">Transcription regulation</keyword>
<evidence type="ECO:0000256" key="7">
    <source>
        <dbReference type="ARBA" id="ARBA00022722"/>
    </source>
</evidence>
<proteinExistence type="inferred from homology"/>
<evidence type="ECO:0000256" key="6">
    <source>
        <dbReference type="ARBA" id="ARBA00022490"/>
    </source>
</evidence>
<dbReference type="STRING" id="225359.A0A2S4PS99"/>
<evidence type="ECO:0000256" key="12">
    <source>
        <dbReference type="ARBA" id="ARBA00023015"/>
    </source>
</evidence>
<evidence type="ECO:0000256" key="11">
    <source>
        <dbReference type="ARBA" id="ARBA00022884"/>
    </source>
</evidence>
<gene>
    <name evidence="16" type="ORF">EPUL_001124</name>
</gene>
<protein>
    <recommendedName>
        <fullName evidence="5">poly(A)-specific ribonuclease</fullName>
        <ecNumber evidence="5">3.1.13.4</ecNumber>
    </recommendedName>
</protein>
<keyword evidence="6" id="KW-0963">Cytoplasm</keyword>
<accession>A0A2S4PS99</accession>
<dbReference type="Gene3D" id="3.30.420.10">
    <property type="entry name" value="Ribonuclease H-like superfamily/Ribonuclease H"/>
    <property type="match status" value="1"/>
</dbReference>
<evidence type="ECO:0000313" key="17">
    <source>
        <dbReference type="Proteomes" id="UP000237438"/>
    </source>
</evidence>
<dbReference type="EC" id="3.1.13.4" evidence="5"/>
<keyword evidence="7" id="KW-0540">Nuclease</keyword>
<keyword evidence="17" id="KW-1185">Reference proteome</keyword>
<dbReference type="GO" id="GO:0005737">
    <property type="term" value="C:cytoplasm"/>
    <property type="evidence" value="ECO:0007669"/>
    <property type="project" value="UniProtKB-SubCell"/>
</dbReference>
<keyword evidence="13" id="KW-0804">Transcription</keyword>
<evidence type="ECO:0000256" key="13">
    <source>
        <dbReference type="ARBA" id="ARBA00023163"/>
    </source>
</evidence>
<dbReference type="OrthoDB" id="1164111at2759"/>
<keyword evidence="8" id="KW-0479">Metal-binding</keyword>
<dbReference type="InterPro" id="IPR036397">
    <property type="entry name" value="RNaseH_sf"/>
</dbReference>
<feature type="region of interest" description="Disordered" evidence="15">
    <location>
        <begin position="428"/>
        <end position="472"/>
    </location>
</feature>
<dbReference type="AlphaFoldDB" id="A0A2S4PS99"/>
<evidence type="ECO:0000256" key="1">
    <source>
        <dbReference type="ARBA" id="ARBA00001663"/>
    </source>
</evidence>
<comment type="similarity">
    <text evidence="4">Belongs to the CAF1 family.</text>
</comment>
<evidence type="ECO:0000256" key="10">
    <source>
        <dbReference type="ARBA" id="ARBA00022839"/>
    </source>
</evidence>
<dbReference type="SUPFAM" id="SSF53098">
    <property type="entry name" value="Ribonuclease H-like"/>
    <property type="match status" value="1"/>
</dbReference>
<evidence type="ECO:0000256" key="8">
    <source>
        <dbReference type="ARBA" id="ARBA00022723"/>
    </source>
</evidence>
<dbReference type="InterPro" id="IPR039637">
    <property type="entry name" value="CNOT7/CNOT8/Pop2"/>
</dbReference>
<evidence type="ECO:0000256" key="9">
    <source>
        <dbReference type="ARBA" id="ARBA00022801"/>
    </source>
</evidence>
<dbReference type="EMBL" id="PEDP01000808">
    <property type="protein sequence ID" value="POS84903.1"/>
    <property type="molecule type" value="Genomic_DNA"/>
</dbReference>
<comment type="caution">
    <text evidence="16">The sequence shown here is derived from an EMBL/GenBank/DDBJ whole genome shotgun (WGS) entry which is preliminary data.</text>
</comment>
<name>A0A2S4PS99_9PEZI</name>
<dbReference type="InterPro" id="IPR006941">
    <property type="entry name" value="RNase_CAF1"/>
</dbReference>
<keyword evidence="9" id="KW-0378">Hydrolase</keyword>
<sequence length="488" mass="52678">MPPSMQQRYGGGHNGLSQHYNPYTAHQQGHGSGLTPPSLNSMNANSMSSAFSVNGNALSLSAGFGNGGLGLPSGTGLTSQAAQMSFNGIGMHHQHNGMNETGGLRMTGNKNRIRDVWAGNLYEEIDLLRRIAVSCPYVAMNAEFPGVVARPMGAFNGRSDYHYQCMRCNVDLINMYQLGISLFNEEGESPPPIIQPSALGLDSTEARKYGPVIHIPTTWQFHFKFSLKVDMYSEISIESSRQAGIDVPRMETDGIDPSVFGSLLMTSGLVCDEDVHWLACHGAYDLGHLTKILSVLPLPDDETGFDTIMRKFFPSVFDIKYLIKEAVRRHQLGQLTPLDPGTNELMAKLEAKPGLDHLADCLKVKRVGPQHQAGSNSLLTGKLFFKIREQFFGGEMDEEMSGKMYGIGNPEIKHQPTNTQTNLQHYNNQESLPSSANGISNGTPSTPNTGNAGLAQTPGHSSNSGGGIGPLTPSGAGGIFGAFQYNSK</sequence>
<evidence type="ECO:0000256" key="2">
    <source>
        <dbReference type="ARBA" id="ARBA00004123"/>
    </source>
</evidence>
<dbReference type="GO" id="GO:0030014">
    <property type="term" value="C:CCR4-NOT complex"/>
    <property type="evidence" value="ECO:0007669"/>
    <property type="project" value="InterPro"/>
</dbReference>
<feature type="compositionally biased region" description="Polar residues" evidence="15">
    <location>
        <begin position="428"/>
        <end position="451"/>
    </location>
</feature>
<dbReference type="GO" id="GO:0003723">
    <property type="term" value="F:RNA binding"/>
    <property type="evidence" value="ECO:0007669"/>
    <property type="project" value="UniProtKB-KW"/>
</dbReference>
<evidence type="ECO:0000256" key="3">
    <source>
        <dbReference type="ARBA" id="ARBA00004496"/>
    </source>
</evidence>
<evidence type="ECO:0000313" key="16">
    <source>
        <dbReference type="EMBL" id="POS84903.1"/>
    </source>
</evidence>
<comment type="subcellular location">
    <subcellularLocation>
        <location evidence="3">Cytoplasm</location>
    </subcellularLocation>
    <subcellularLocation>
        <location evidence="2">Nucleus</location>
    </subcellularLocation>
</comment>
<evidence type="ECO:0000256" key="5">
    <source>
        <dbReference type="ARBA" id="ARBA00012161"/>
    </source>
</evidence>
<keyword evidence="14" id="KW-0539">Nucleus</keyword>
<evidence type="ECO:0000256" key="4">
    <source>
        <dbReference type="ARBA" id="ARBA00008372"/>
    </source>
</evidence>